<dbReference type="InterPro" id="IPR029035">
    <property type="entry name" value="DHS-like_NAD/FAD-binding_dom"/>
</dbReference>
<dbReference type="Gene3D" id="3.30.1600.10">
    <property type="entry name" value="SIR2/SIRT2 'Small Domain"/>
    <property type="match status" value="1"/>
</dbReference>
<evidence type="ECO:0000313" key="7">
    <source>
        <dbReference type="Proteomes" id="UP001324634"/>
    </source>
</evidence>
<feature type="binding site" evidence="4">
    <location>
        <position position="125"/>
    </location>
    <ligand>
        <name>Zn(2+)</name>
        <dbReference type="ChEBI" id="CHEBI:29105"/>
    </ligand>
</feature>
<feature type="domain" description="Deacetylase sirtuin-type" evidence="5">
    <location>
        <begin position="1"/>
        <end position="269"/>
    </location>
</feature>
<sequence length="269" mass="30326">MKLGPFKKIVILTGAGISAESGINTFRDSNGLWEQHRMEDVATPEAFKRDPQLVWRFYSMRRIQAAQAHPNRAHEALVKFAKTPGQEIHLITQNVDDLHHRADPTDHLPPLCMHGSLNQSRCMNCGTIYFDDHAYFDLKGDYAPQGTILCSSSQKASVDYLHHYKLDYRDFLPLSPCCKAAIRPHIVWFGEIPFHMTKINNLLTDADLFVSIGTSGQVYPAAGFLQIAKMSGATTVCINKEEIPQSQWIDHFIQGHASVEVPKFFESLT</sequence>
<dbReference type="AlphaFoldDB" id="A0AAX4HPS8"/>
<keyword evidence="2 6" id="KW-0808">Transferase</keyword>
<dbReference type="InterPro" id="IPR026591">
    <property type="entry name" value="Sirtuin_cat_small_dom_sf"/>
</dbReference>
<evidence type="ECO:0000256" key="4">
    <source>
        <dbReference type="PROSITE-ProRule" id="PRU00236"/>
    </source>
</evidence>
<protein>
    <recommendedName>
        <fullName evidence="1">protein acetyllysine N-acetyltransferase</fullName>
        <ecNumber evidence="1">2.3.1.286</ecNumber>
    </recommendedName>
</protein>
<proteinExistence type="predicted"/>
<keyword evidence="4" id="KW-0862">Zinc</keyword>
<evidence type="ECO:0000256" key="1">
    <source>
        <dbReference type="ARBA" id="ARBA00012928"/>
    </source>
</evidence>
<feature type="binding site" evidence="4">
    <location>
        <position position="178"/>
    </location>
    <ligand>
        <name>Zn(2+)</name>
        <dbReference type="ChEBI" id="CHEBI:29105"/>
    </ligand>
</feature>
<dbReference type="InterPro" id="IPR026590">
    <property type="entry name" value="Ssirtuin_cat_dom"/>
</dbReference>
<dbReference type="EC" id="2.3.1.286" evidence="1"/>
<name>A0AAX4HPS8_9BACT</name>
<dbReference type="Gene3D" id="3.40.50.1220">
    <property type="entry name" value="TPP-binding domain"/>
    <property type="match status" value="1"/>
</dbReference>
<dbReference type="PROSITE" id="PS50305">
    <property type="entry name" value="SIRTUIN"/>
    <property type="match status" value="1"/>
</dbReference>
<organism evidence="6 7">
    <name type="scientific">Peredibacter starrii</name>
    <dbReference type="NCBI Taxonomy" id="28202"/>
    <lineage>
        <taxon>Bacteria</taxon>
        <taxon>Pseudomonadati</taxon>
        <taxon>Bdellovibrionota</taxon>
        <taxon>Bacteriovoracia</taxon>
        <taxon>Bacteriovoracales</taxon>
        <taxon>Bacteriovoracaceae</taxon>
        <taxon>Peredibacter</taxon>
    </lineage>
</organism>
<dbReference type="InterPro" id="IPR003000">
    <property type="entry name" value="Sirtuin"/>
</dbReference>
<keyword evidence="3" id="KW-0520">NAD</keyword>
<accession>A0AAX4HPS8</accession>
<dbReference type="GO" id="GO:0017136">
    <property type="term" value="F:histone deacetylase activity, NAD-dependent"/>
    <property type="evidence" value="ECO:0007669"/>
    <property type="project" value="TreeGrafter"/>
</dbReference>
<dbReference type="KEGG" id="psti:SOO65_20735"/>
<dbReference type="InterPro" id="IPR050134">
    <property type="entry name" value="NAD-dep_sirtuin_deacylases"/>
</dbReference>
<dbReference type="Proteomes" id="UP001324634">
    <property type="component" value="Chromosome"/>
</dbReference>
<dbReference type="EMBL" id="CP139487">
    <property type="protein sequence ID" value="WPU65127.1"/>
    <property type="molecule type" value="Genomic_DNA"/>
</dbReference>
<gene>
    <name evidence="6" type="ORF">SOO65_20735</name>
</gene>
<feature type="binding site" evidence="4">
    <location>
        <position position="150"/>
    </location>
    <ligand>
        <name>Zn(2+)</name>
        <dbReference type="ChEBI" id="CHEBI:29105"/>
    </ligand>
</feature>
<feature type="binding site" evidence="4">
    <location>
        <position position="122"/>
    </location>
    <ligand>
        <name>Zn(2+)</name>
        <dbReference type="ChEBI" id="CHEBI:29105"/>
    </ligand>
</feature>
<dbReference type="PANTHER" id="PTHR11085">
    <property type="entry name" value="NAD-DEPENDENT PROTEIN DEACYLASE SIRTUIN-5, MITOCHONDRIAL-RELATED"/>
    <property type="match status" value="1"/>
</dbReference>
<evidence type="ECO:0000256" key="2">
    <source>
        <dbReference type="ARBA" id="ARBA00022679"/>
    </source>
</evidence>
<dbReference type="PANTHER" id="PTHR11085:SF4">
    <property type="entry name" value="NAD-DEPENDENT PROTEIN DEACYLASE"/>
    <property type="match status" value="1"/>
</dbReference>
<evidence type="ECO:0000256" key="3">
    <source>
        <dbReference type="ARBA" id="ARBA00023027"/>
    </source>
</evidence>
<keyword evidence="4" id="KW-0479">Metal-binding</keyword>
<dbReference type="RefSeq" id="WP_321395193.1">
    <property type="nucleotide sequence ID" value="NZ_CP139487.1"/>
</dbReference>
<evidence type="ECO:0000259" key="5">
    <source>
        <dbReference type="PROSITE" id="PS50305"/>
    </source>
</evidence>
<evidence type="ECO:0000313" key="6">
    <source>
        <dbReference type="EMBL" id="WPU65127.1"/>
    </source>
</evidence>
<keyword evidence="7" id="KW-1185">Reference proteome</keyword>
<dbReference type="Pfam" id="PF02146">
    <property type="entry name" value="SIR2"/>
    <property type="match status" value="1"/>
</dbReference>
<feature type="active site" description="Proton acceptor" evidence="4">
    <location>
        <position position="114"/>
    </location>
</feature>
<dbReference type="GO" id="GO:0046872">
    <property type="term" value="F:metal ion binding"/>
    <property type="evidence" value="ECO:0007669"/>
    <property type="project" value="UniProtKB-KW"/>
</dbReference>
<keyword evidence="6" id="KW-0012">Acyltransferase</keyword>
<dbReference type="GO" id="GO:0070403">
    <property type="term" value="F:NAD+ binding"/>
    <property type="evidence" value="ECO:0007669"/>
    <property type="project" value="InterPro"/>
</dbReference>
<reference evidence="6 7" key="1">
    <citation type="submission" date="2023-11" db="EMBL/GenBank/DDBJ databases">
        <title>Peredibacter starrii A3.12.</title>
        <authorList>
            <person name="Mitchell R.J."/>
        </authorList>
    </citation>
    <scope>NUCLEOTIDE SEQUENCE [LARGE SCALE GENOMIC DNA]</scope>
    <source>
        <strain evidence="6 7">A3.12</strain>
    </source>
</reference>
<dbReference type="SUPFAM" id="SSF52467">
    <property type="entry name" value="DHS-like NAD/FAD-binding domain"/>
    <property type="match status" value="1"/>
</dbReference>